<evidence type="ECO:0000259" key="1">
    <source>
        <dbReference type="SMART" id="SM00833"/>
    </source>
</evidence>
<organism evidence="2 3">
    <name type="scientific">Pseudoclavibacter endophyticus</name>
    <dbReference type="NCBI Taxonomy" id="1778590"/>
    <lineage>
        <taxon>Bacteria</taxon>
        <taxon>Bacillati</taxon>
        <taxon>Actinomycetota</taxon>
        <taxon>Actinomycetes</taxon>
        <taxon>Micrococcales</taxon>
        <taxon>Microbacteriaceae</taxon>
        <taxon>Pseudoclavibacter</taxon>
    </lineage>
</organism>
<dbReference type="PANTHER" id="PTHR43603:SF1">
    <property type="entry name" value="ZINC-REGULATED GTPASE METALLOPROTEIN ACTIVATOR 1"/>
    <property type="match status" value="1"/>
</dbReference>
<dbReference type="Proteomes" id="UP000431744">
    <property type="component" value="Unassembled WGS sequence"/>
</dbReference>
<accession>A0A6H9WBW9</accession>
<dbReference type="RefSeq" id="WP_158029355.1">
    <property type="nucleotide sequence ID" value="NZ_BMHG01000001.1"/>
</dbReference>
<dbReference type="PANTHER" id="PTHR43603">
    <property type="entry name" value="COBW DOMAIN-CONTAINING PROTEIN DDB_G0274527"/>
    <property type="match status" value="1"/>
</dbReference>
<dbReference type="SMART" id="SM00833">
    <property type="entry name" value="CobW_C"/>
    <property type="match status" value="1"/>
</dbReference>
<proteinExistence type="predicted"/>
<dbReference type="SUPFAM" id="SSF90002">
    <property type="entry name" value="Hypothetical protein YjiA, C-terminal domain"/>
    <property type="match status" value="1"/>
</dbReference>
<dbReference type="InterPro" id="IPR027417">
    <property type="entry name" value="P-loop_NTPase"/>
</dbReference>
<sequence length="345" mass="37517">MRTPVDIVAVVGPDTPQRSAYAGSRARRDGRPVVISADALRHTLDPIEAAITMLEHTPADRVVIELPGHLFAPHVIGTFADHGDAFPLTEIVCIVDAALALPTLSGIEPPTGFAAPWAVARPPQSPAVAVSQIEFASTLLLVNWEAVPTTELSMLMALVNHLAPTARLCMRAHEPAGVCDHGHVTPYPAAQERPGWVALLNEEFAPHMTDPRVRAFRYEQFRPFHPGRLKRLLEREIGTGAFGTVIRSAGFCRLATRSHLTAQWNHTGPSISFTPLANDGDLDEHDLLSVGQDLAFIGLDLREGKLRAALDSATLTDHEFADGPVTWRDYPDPLPSWEPAPRAND</sequence>
<name>A0A6H9WBW9_9MICO</name>
<comment type="caution">
    <text evidence="2">The sequence shown here is derived from an EMBL/GenBank/DDBJ whole genome shotgun (WGS) entry which is preliminary data.</text>
</comment>
<dbReference type="Pfam" id="PF07683">
    <property type="entry name" value="CobW_C"/>
    <property type="match status" value="1"/>
</dbReference>
<evidence type="ECO:0000313" key="3">
    <source>
        <dbReference type="Proteomes" id="UP000431744"/>
    </source>
</evidence>
<reference evidence="2 3" key="1">
    <citation type="submission" date="2019-09" db="EMBL/GenBank/DDBJ databases">
        <title>Phylogeny of genus Pseudoclavibacter and closely related genus.</title>
        <authorList>
            <person name="Li Y."/>
        </authorList>
    </citation>
    <scope>NUCLEOTIDE SEQUENCE [LARGE SCALE GENOMIC DNA]</scope>
    <source>
        <strain evidence="2 3">EGI 60007</strain>
    </source>
</reference>
<dbReference type="EMBL" id="WBJY01000002">
    <property type="protein sequence ID" value="KAB1648160.1"/>
    <property type="molecule type" value="Genomic_DNA"/>
</dbReference>
<evidence type="ECO:0000313" key="2">
    <source>
        <dbReference type="EMBL" id="KAB1648160.1"/>
    </source>
</evidence>
<dbReference type="OrthoDB" id="9808822at2"/>
<dbReference type="AlphaFoldDB" id="A0A6H9WBW9"/>
<dbReference type="InterPro" id="IPR051927">
    <property type="entry name" value="Zn_Chap_cDPG_Synth"/>
</dbReference>
<gene>
    <name evidence="2" type="ORF">F8O04_10605</name>
</gene>
<keyword evidence="3" id="KW-1185">Reference proteome</keyword>
<feature type="domain" description="CobW C-terminal" evidence="1">
    <location>
        <begin position="213"/>
        <end position="314"/>
    </location>
</feature>
<dbReference type="InterPro" id="IPR011629">
    <property type="entry name" value="CobW-like_C"/>
</dbReference>
<protein>
    <recommendedName>
        <fullName evidence="1">CobW C-terminal domain-containing protein</fullName>
    </recommendedName>
</protein>
<dbReference type="Gene3D" id="3.40.50.300">
    <property type="entry name" value="P-loop containing nucleotide triphosphate hydrolases"/>
    <property type="match status" value="1"/>
</dbReference>